<sequence length="130" mass="14482">MRLLHERGPESGLEVPQKGLIGATSEFTSRHQRPLSAESRSRSGLISASLQHNGRWYHFCSKGCKWCFEQEPSRYQGHLSIVDRFLAGEIQPPNLAGALAYMGLAPGEIGDDAHSYAWVEAYRAPERSRA</sequence>
<dbReference type="KEGG" id="mpt:Mpe_A2539"/>
<accession>A2SIV5</accession>
<dbReference type="InterPro" id="IPR012348">
    <property type="entry name" value="RNR-like"/>
</dbReference>
<evidence type="ECO:0000259" key="2">
    <source>
        <dbReference type="Pfam" id="PF04945"/>
    </source>
</evidence>
<dbReference type="GO" id="GO:0004497">
    <property type="term" value="F:monooxygenase activity"/>
    <property type="evidence" value="ECO:0007669"/>
    <property type="project" value="UniProtKB-KW"/>
</dbReference>
<dbReference type="HOGENOM" id="CLU_1935588_0_0_4"/>
<dbReference type="AlphaFoldDB" id="A2SIV5"/>
<evidence type="ECO:0000313" key="4">
    <source>
        <dbReference type="Proteomes" id="UP000000366"/>
    </source>
</evidence>
<dbReference type="InterPro" id="IPR009078">
    <property type="entry name" value="Ferritin-like_SF"/>
</dbReference>
<dbReference type="SUPFAM" id="SSF47240">
    <property type="entry name" value="Ferritin-like"/>
    <property type="match status" value="1"/>
</dbReference>
<protein>
    <submittedName>
        <fullName evidence="3">Toluene monooxygenase alpha subunit</fullName>
    </submittedName>
</protein>
<dbReference type="STRING" id="420662.Mpe_A2539"/>
<feature type="domain" description="YHS" evidence="2">
    <location>
        <begin position="52"/>
        <end position="78"/>
    </location>
</feature>
<proteinExistence type="predicted"/>
<gene>
    <name evidence="3" type="primary">tbuA1</name>
    <name evidence="3" type="ordered locus">Mpe_A2539</name>
</gene>
<feature type="region of interest" description="Disordered" evidence="1">
    <location>
        <begin position="1"/>
        <end position="42"/>
    </location>
</feature>
<keyword evidence="4" id="KW-1185">Reference proteome</keyword>
<dbReference type="eggNOG" id="COG3350">
    <property type="taxonomic scope" value="Bacteria"/>
</dbReference>
<organism evidence="3 4">
    <name type="scientific">Methylibium petroleiphilum (strain ATCC BAA-1232 / LMG 22953 / PM1)</name>
    <dbReference type="NCBI Taxonomy" id="420662"/>
    <lineage>
        <taxon>Bacteria</taxon>
        <taxon>Pseudomonadati</taxon>
        <taxon>Pseudomonadota</taxon>
        <taxon>Betaproteobacteria</taxon>
        <taxon>Burkholderiales</taxon>
        <taxon>Sphaerotilaceae</taxon>
        <taxon>Methylibium</taxon>
    </lineage>
</organism>
<dbReference type="Proteomes" id="UP000000366">
    <property type="component" value="Chromosome"/>
</dbReference>
<keyword evidence="3" id="KW-0503">Monooxygenase</keyword>
<evidence type="ECO:0000256" key="1">
    <source>
        <dbReference type="SAM" id="MobiDB-lite"/>
    </source>
</evidence>
<dbReference type="Pfam" id="PF04945">
    <property type="entry name" value="YHS"/>
    <property type="match status" value="1"/>
</dbReference>
<dbReference type="EMBL" id="CP000555">
    <property type="protein sequence ID" value="ABM95494.1"/>
    <property type="molecule type" value="Genomic_DNA"/>
</dbReference>
<dbReference type="Gene3D" id="1.10.620.20">
    <property type="entry name" value="Ribonucleotide Reductase, subunit A"/>
    <property type="match status" value="1"/>
</dbReference>
<keyword evidence="3" id="KW-0560">Oxidoreductase</keyword>
<dbReference type="InterPro" id="IPR007029">
    <property type="entry name" value="YHS_dom"/>
</dbReference>
<evidence type="ECO:0000313" key="3">
    <source>
        <dbReference type="EMBL" id="ABM95494.1"/>
    </source>
</evidence>
<reference evidence="3 4" key="1">
    <citation type="journal article" date="2007" name="J. Bacteriol.">
        <title>Whole-genome analysis of the methyl tert-butyl ether-degrading beta-proteobacterium Methylibium petroleiphilum PM1.</title>
        <authorList>
            <person name="Kane S.R."/>
            <person name="Chakicherla A.Y."/>
            <person name="Chain P.S.G."/>
            <person name="Schmidt R."/>
            <person name="Shin M.W."/>
            <person name="Legler T.C."/>
            <person name="Scow K.M."/>
            <person name="Larimer F.W."/>
            <person name="Lucas S.M."/>
            <person name="Richardson P.M."/>
            <person name="Hristova K.R."/>
        </authorList>
    </citation>
    <scope>NUCLEOTIDE SEQUENCE [LARGE SCALE GENOMIC DNA]</scope>
    <source>
        <strain evidence="4">ATCC BAA-1232 / LMG 22953 / PM1</strain>
    </source>
</reference>
<name>A2SIV5_METPP</name>